<evidence type="ECO:0000313" key="1">
    <source>
        <dbReference type="EMBL" id="WTT22655.1"/>
    </source>
</evidence>
<dbReference type="AlphaFoldDB" id="A0AAU2ADP5"/>
<name>A0AAU2ADP5_9ACTN</name>
<organism evidence="1">
    <name type="scientific">Streptomyces sp. NBC_00093</name>
    <dbReference type="NCBI Taxonomy" id="2975649"/>
    <lineage>
        <taxon>Bacteria</taxon>
        <taxon>Bacillati</taxon>
        <taxon>Actinomycetota</taxon>
        <taxon>Actinomycetes</taxon>
        <taxon>Kitasatosporales</taxon>
        <taxon>Streptomycetaceae</taxon>
        <taxon>Streptomyces</taxon>
    </lineage>
</organism>
<dbReference type="InterPro" id="IPR001574">
    <property type="entry name" value="Ribosome_inactivat_prot"/>
</dbReference>
<gene>
    <name evidence="1" type="ORF">OHA22_47520</name>
</gene>
<sequence length="338" mass="37652">MSHSDVTAVPEQAATPRKSRRVRLTGACAVLAAGAVLVSGFSHTPAPKAQARTVTLDAASIETVQNQTPLFWWNGSRWDYFGFLNSIRRAIHADSNNVPGTANTVDHTDTNNHGFFDVVIGDRNGHQVRLRLRRDNLYLMGWFDSNDTYNYIGNSWQAGIPNDHRQAASAGARGGSRQLLAGASYDRIERLARTNRSRLNFNQDAVSSGAGVLWNADYRHPEFLAQSLLFFTQFVAEAARFRGIADTIGWQGFADSTADNWRYRTTIDPHLIDQETSWDNLSQRFNWMLLNNVPQDSARNALNGALRTASGAILVYRLITMSDYARVLNMALGYPKRG</sequence>
<dbReference type="EMBL" id="CP108222">
    <property type="protein sequence ID" value="WTT22655.1"/>
    <property type="molecule type" value="Genomic_DNA"/>
</dbReference>
<dbReference type="Pfam" id="PF00161">
    <property type="entry name" value="RIP"/>
    <property type="match status" value="1"/>
</dbReference>
<dbReference type="PANTHER" id="PTHR33453">
    <property type="match status" value="1"/>
</dbReference>
<dbReference type="PANTHER" id="PTHR33453:SF34">
    <property type="entry name" value="RIBOSOME-INACTIVATING PROTEIN"/>
    <property type="match status" value="1"/>
</dbReference>
<dbReference type="InterPro" id="IPR036041">
    <property type="entry name" value="Ribosome-inact_prot_sf"/>
</dbReference>
<accession>A0AAU2ADP5</accession>
<dbReference type="PRINTS" id="PR00396">
    <property type="entry name" value="SHIGARICIN"/>
</dbReference>
<dbReference type="GO" id="GO:0017148">
    <property type="term" value="P:negative regulation of translation"/>
    <property type="evidence" value="ECO:0007669"/>
    <property type="project" value="InterPro"/>
</dbReference>
<proteinExistence type="predicted"/>
<dbReference type="InterPro" id="IPR016138">
    <property type="entry name" value="Ribosome_inactivat_prot_sub1"/>
</dbReference>
<reference evidence="1" key="1">
    <citation type="submission" date="2022-10" db="EMBL/GenBank/DDBJ databases">
        <title>The complete genomes of actinobacterial strains from the NBC collection.</title>
        <authorList>
            <person name="Joergensen T.S."/>
            <person name="Alvarez Arevalo M."/>
            <person name="Sterndorff E.B."/>
            <person name="Faurdal D."/>
            <person name="Vuksanovic O."/>
            <person name="Mourched A.-S."/>
            <person name="Charusanti P."/>
            <person name="Shaw S."/>
            <person name="Blin K."/>
            <person name="Weber T."/>
        </authorList>
    </citation>
    <scope>NUCLEOTIDE SEQUENCE</scope>
    <source>
        <strain evidence="1">NBC_00093</strain>
    </source>
</reference>
<dbReference type="SUPFAM" id="SSF56371">
    <property type="entry name" value="Ribosome inactivating proteins (RIP)"/>
    <property type="match status" value="1"/>
</dbReference>
<dbReference type="Gene3D" id="3.40.420.10">
    <property type="entry name" value="Ricin (A subunit), domain 1"/>
    <property type="match status" value="1"/>
</dbReference>
<dbReference type="InterPro" id="IPR017989">
    <property type="entry name" value="Ribosome_inactivat_1/2"/>
</dbReference>
<protein>
    <submittedName>
        <fullName evidence="1">Ribosome-inactivating family protein</fullName>
    </submittedName>
</protein>
<dbReference type="GO" id="GO:0030598">
    <property type="term" value="F:rRNA N-glycosylase activity"/>
    <property type="evidence" value="ECO:0007669"/>
    <property type="project" value="InterPro"/>
</dbReference>